<dbReference type="SUPFAM" id="SSF51445">
    <property type="entry name" value="(Trans)glycosidases"/>
    <property type="match status" value="1"/>
</dbReference>
<name>A0A3E3IDM7_9FIRM</name>
<feature type="domain" description="Glycoside hydrolase family 31 TIM barrel" evidence="5">
    <location>
        <begin position="127"/>
        <end position="383"/>
    </location>
</feature>
<dbReference type="AlphaFoldDB" id="A0A3E3IDM7"/>
<evidence type="ECO:0000256" key="1">
    <source>
        <dbReference type="ARBA" id="ARBA00007806"/>
    </source>
</evidence>
<dbReference type="SUPFAM" id="SSF51011">
    <property type="entry name" value="Glycosyl hydrolase domain"/>
    <property type="match status" value="1"/>
</dbReference>
<dbReference type="EMBL" id="QVLV01000001">
    <property type="protein sequence ID" value="RGE65081.1"/>
    <property type="molecule type" value="Genomic_DNA"/>
</dbReference>
<dbReference type="Gene3D" id="3.20.20.80">
    <property type="entry name" value="Glycosidases"/>
    <property type="match status" value="1"/>
</dbReference>
<evidence type="ECO:0000259" key="5">
    <source>
        <dbReference type="Pfam" id="PF01055"/>
    </source>
</evidence>
<proteinExistence type="inferred from homology"/>
<dbReference type="InterPro" id="IPR013780">
    <property type="entry name" value="Glyco_hydro_b"/>
</dbReference>
<dbReference type="InterPro" id="IPR050985">
    <property type="entry name" value="Alpha-glycosidase_related"/>
</dbReference>
<dbReference type="GO" id="GO:0005975">
    <property type="term" value="P:carbohydrate metabolic process"/>
    <property type="evidence" value="ECO:0007669"/>
    <property type="project" value="InterPro"/>
</dbReference>
<dbReference type="PANTHER" id="PTHR43053">
    <property type="entry name" value="GLYCOSIDASE FAMILY 31"/>
    <property type="match status" value="1"/>
</dbReference>
<keyword evidence="3 4" id="KW-0326">Glycosidase</keyword>
<reference evidence="7" key="1">
    <citation type="submission" date="2018-08" db="EMBL/GenBank/DDBJ databases">
        <title>A genome reference for cultivated species of the human gut microbiota.</title>
        <authorList>
            <person name="Zou Y."/>
            <person name="Xue W."/>
            <person name="Luo G."/>
        </authorList>
    </citation>
    <scope>NUCLEOTIDE SEQUENCE [LARGE SCALE GENOMIC DNA]</scope>
    <source>
        <strain evidence="7">TF05-5AC</strain>
    </source>
</reference>
<dbReference type="InterPro" id="IPR017853">
    <property type="entry name" value="GH"/>
</dbReference>
<dbReference type="Pfam" id="PF01055">
    <property type="entry name" value="Glyco_hydro_31_2nd"/>
    <property type="match status" value="1"/>
</dbReference>
<dbReference type="InterPro" id="IPR000322">
    <property type="entry name" value="Glyco_hydro_31_TIM"/>
</dbReference>
<evidence type="ECO:0000256" key="4">
    <source>
        <dbReference type="RuleBase" id="RU361185"/>
    </source>
</evidence>
<evidence type="ECO:0000256" key="2">
    <source>
        <dbReference type="ARBA" id="ARBA00022801"/>
    </source>
</evidence>
<dbReference type="InterPro" id="IPR048395">
    <property type="entry name" value="Glyco_hydro_31_C"/>
</dbReference>
<accession>A0A3E3IDM7</accession>
<dbReference type="PANTHER" id="PTHR43053:SF4">
    <property type="entry name" value="MYOGENESIS-REGULATING GLYCOSIDASE"/>
    <property type="match status" value="1"/>
</dbReference>
<dbReference type="Pfam" id="PF21365">
    <property type="entry name" value="Glyco_hydro_31_3rd"/>
    <property type="match status" value="1"/>
</dbReference>
<organism evidence="7 8">
    <name type="scientific">Eisenbergiella massiliensis</name>
    <dbReference type="NCBI Taxonomy" id="1720294"/>
    <lineage>
        <taxon>Bacteria</taxon>
        <taxon>Bacillati</taxon>
        <taxon>Bacillota</taxon>
        <taxon>Clostridia</taxon>
        <taxon>Lachnospirales</taxon>
        <taxon>Lachnospiraceae</taxon>
        <taxon>Eisenbergiella</taxon>
    </lineage>
</organism>
<dbReference type="GO" id="GO:0004553">
    <property type="term" value="F:hydrolase activity, hydrolyzing O-glycosyl compounds"/>
    <property type="evidence" value="ECO:0007669"/>
    <property type="project" value="InterPro"/>
</dbReference>
<keyword evidence="2 4" id="KW-0378">Hydrolase</keyword>
<dbReference type="GeneID" id="97985644"/>
<evidence type="ECO:0000313" key="8">
    <source>
        <dbReference type="Proteomes" id="UP000260812"/>
    </source>
</evidence>
<keyword evidence="8" id="KW-1185">Reference proteome</keyword>
<comment type="similarity">
    <text evidence="1 4">Belongs to the glycosyl hydrolase 31 family.</text>
</comment>
<dbReference type="Proteomes" id="UP000260812">
    <property type="component" value="Unassembled WGS sequence"/>
</dbReference>
<comment type="caution">
    <text evidence="7">The sequence shown here is derived from an EMBL/GenBank/DDBJ whole genome shotgun (WGS) entry which is preliminary data.</text>
</comment>
<dbReference type="CDD" id="cd06592">
    <property type="entry name" value="GH31_NET37"/>
    <property type="match status" value="1"/>
</dbReference>
<protein>
    <submittedName>
        <fullName evidence="7">Glycoside hydrolase</fullName>
    </submittedName>
</protein>
<evidence type="ECO:0000256" key="3">
    <source>
        <dbReference type="ARBA" id="ARBA00023295"/>
    </source>
</evidence>
<evidence type="ECO:0000259" key="6">
    <source>
        <dbReference type="Pfam" id="PF21365"/>
    </source>
</evidence>
<gene>
    <name evidence="7" type="ORF">DXC51_01790</name>
</gene>
<sequence>MRITMLENEYWWGGIVNLGETLPYDKDSDCELDLGTIKLALDQSAPLFVSSKGRYIWSDKPFRIRFWHGEIRIRSDYPVELNSDGKNLRDACLNAARDKYTLPSRVPDRLFFEKPQYNTWIELNVNSSQEKVLEYAENIISHGMPAGILMIDAGWQICFGNWEFRKDTFPEPEKMIKRLHELGFTVMLWTMAVVDPEAPDYEKLKAQKLLLQDADGNTADRWWWAGRTALLDLSNPSAVQWYKSQLDYLQEKYGVDGFKFDGGDAYFFDEDDASFIKGCEQDQIAYYEELGKLYPFHEFRCGWKGGGKPYVHRLQDKMHTWEGEGLNQIIPHSLLQGLTGNFYHCPDMLGGGVFNDLFETSFDEELFIRWTQASALCPMIQFSLAPWRVLSQEGFRIVERMYRLHQEMAPFILELAGKAAASGEPIMRPMAYEFPEEGMERILDQYMLGSRVMAAPVMRKGAVSREVVLPGGMWKAEDGTLYEGGRTIHVEAGLERLPYFIKIG</sequence>
<feature type="domain" description="Glycosyl hydrolase family 31 C-terminal" evidence="6">
    <location>
        <begin position="423"/>
        <end position="504"/>
    </location>
</feature>
<evidence type="ECO:0000313" key="7">
    <source>
        <dbReference type="EMBL" id="RGE65081.1"/>
    </source>
</evidence>
<dbReference type="RefSeq" id="WP_117543512.1">
    <property type="nucleotide sequence ID" value="NZ_JBKUNB010000007.1"/>
</dbReference>
<dbReference type="Gene3D" id="2.60.40.1180">
    <property type="entry name" value="Golgi alpha-mannosidase II"/>
    <property type="match status" value="1"/>
</dbReference>